<feature type="non-terminal residue" evidence="12">
    <location>
        <position position="1"/>
    </location>
</feature>
<dbReference type="Pfam" id="PF17808">
    <property type="entry name" value="fn3_PAP"/>
    <property type="match status" value="1"/>
</dbReference>
<dbReference type="Pfam" id="PF00149">
    <property type="entry name" value="Metallophos"/>
    <property type="match status" value="1"/>
</dbReference>
<keyword evidence="7" id="KW-0378">Hydrolase</keyword>
<proteinExistence type="inferred from homology"/>
<dbReference type="PANTHER" id="PTHR45778">
    <property type="entry name" value="PURPLE ACID PHOSPHATASE-RELATED"/>
    <property type="match status" value="1"/>
</dbReference>
<keyword evidence="6" id="KW-0325">Glycoprotein</keyword>
<name>A0AA38G6C9_TAXCH</name>
<feature type="domain" description="Purple acid phosphatase N-terminal" evidence="10">
    <location>
        <begin position="250"/>
        <end position="352"/>
    </location>
</feature>
<accession>A0AA38G6C9</accession>
<gene>
    <name evidence="12" type="ORF">KI387_024642</name>
</gene>
<evidence type="ECO:0000256" key="2">
    <source>
        <dbReference type="ARBA" id="ARBA00008723"/>
    </source>
</evidence>
<comment type="similarity">
    <text evidence="2 7">Belongs to the metallophosphoesterase superfamily. Purple acid phosphatase family.</text>
</comment>
<dbReference type="InterPro" id="IPR004843">
    <property type="entry name" value="Calcineurin-like_PHP"/>
</dbReference>
<sequence length="658" mass="73861">NWFLEPFKEEMNLMAPFEMGIRNSFQMGKFLKLGRPSASPVQLLIFLVCCWLTSCVVSFSKPLDDYFHEGKSKTLANDICGEKGKEFRCINRRSLRRCFNPSPYVNISVSTEGPLADEQNITVTVSGVKHPRDHDFVALISPTTADITECPQNKIKYIETGDLKSHPLLCHYPVKAQYLNNDPSYIPCSKTTCQKYHGKKCKVKTCSASITFNVINIRTDIEFVFFGGGFQVPCIHKRTQPLKFSNPAMPLHAHLSSVDSTGTTMKVVWISADSRKQFVQYGGIKQAESTISTFTQADMCSGGKIKSAAKDFGWHDPGYIHTAIMTELLPSQTYIYRYGSDTVGWSKPDQFWTPPAAGSSELRFIAFGDMGHAPIDPSDEHFIQKGSLGVIRAIAEDVAARKVDSVFHIGDISYATGFLVEWDHFLHMITPVASHLSYMTAIGNHERDFDDSGAYYGTPDSGGECGVPYEKYFPMPTPAQDKPWYSINQGPVHFTVISSENDWTKNSEQYQWMKQDLASVDRKKTPWLIFCGHRPMYSTAKTGLIALIRPGVDPDFVSTVEPLLLQFQVDLVLWGHVHNYERTCSVFNETCKALPIKDHEGIDTYDTTEYTAPVHVIVGTGGFSLDTFKDTSVSWSLTRISDYGFARIHAINQQILFQ</sequence>
<evidence type="ECO:0000313" key="13">
    <source>
        <dbReference type="Proteomes" id="UP000824469"/>
    </source>
</evidence>
<dbReference type="Gene3D" id="2.60.40.380">
    <property type="entry name" value="Purple acid phosphatase-like, N-terminal"/>
    <property type="match status" value="1"/>
</dbReference>
<dbReference type="PANTHER" id="PTHR45778:SF3">
    <property type="entry name" value="PURPLE ACID PHOSPHATASE"/>
    <property type="match status" value="1"/>
</dbReference>
<keyword evidence="4" id="KW-0964">Secreted</keyword>
<dbReference type="InterPro" id="IPR040974">
    <property type="entry name" value="Fn3_PAP"/>
</dbReference>
<dbReference type="Pfam" id="PF14008">
    <property type="entry name" value="Metallophos_C"/>
    <property type="match status" value="1"/>
</dbReference>
<organism evidence="12 13">
    <name type="scientific">Taxus chinensis</name>
    <name type="common">Chinese yew</name>
    <name type="synonym">Taxus wallichiana var. chinensis</name>
    <dbReference type="NCBI Taxonomy" id="29808"/>
    <lineage>
        <taxon>Eukaryota</taxon>
        <taxon>Viridiplantae</taxon>
        <taxon>Streptophyta</taxon>
        <taxon>Embryophyta</taxon>
        <taxon>Tracheophyta</taxon>
        <taxon>Spermatophyta</taxon>
        <taxon>Pinopsida</taxon>
        <taxon>Pinidae</taxon>
        <taxon>Conifers II</taxon>
        <taxon>Cupressales</taxon>
        <taxon>Taxaceae</taxon>
        <taxon>Taxus</taxon>
    </lineage>
</organism>
<dbReference type="InterPro" id="IPR008963">
    <property type="entry name" value="Purple_acid_Pase-like_N"/>
</dbReference>
<dbReference type="AlphaFoldDB" id="A0AA38G6C9"/>
<dbReference type="InterPro" id="IPR025733">
    <property type="entry name" value="PAPs_C"/>
</dbReference>
<dbReference type="GO" id="GO:0003993">
    <property type="term" value="F:acid phosphatase activity"/>
    <property type="evidence" value="ECO:0007669"/>
    <property type="project" value="UniProtKB-EC"/>
</dbReference>
<evidence type="ECO:0000256" key="7">
    <source>
        <dbReference type="RuleBase" id="RU361203"/>
    </source>
</evidence>
<keyword evidence="5" id="KW-0732">Signal</keyword>
<evidence type="ECO:0000256" key="3">
    <source>
        <dbReference type="ARBA" id="ARBA00011738"/>
    </source>
</evidence>
<dbReference type="InterPro" id="IPR041792">
    <property type="entry name" value="MPP_PAP"/>
</dbReference>
<feature type="domain" description="Purple acid phosphatase C-terminal" evidence="9">
    <location>
        <begin position="612"/>
        <end position="654"/>
    </location>
</feature>
<keyword evidence="13" id="KW-1185">Reference proteome</keyword>
<dbReference type="Pfam" id="PF16656">
    <property type="entry name" value="Pur_ac_phosph_N"/>
    <property type="match status" value="1"/>
</dbReference>
<comment type="catalytic activity">
    <reaction evidence="7">
        <text>a phosphate monoester + H2O = an alcohol + phosphate</text>
        <dbReference type="Rhea" id="RHEA:15017"/>
        <dbReference type="ChEBI" id="CHEBI:15377"/>
        <dbReference type="ChEBI" id="CHEBI:30879"/>
        <dbReference type="ChEBI" id="CHEBI:43474"/>
        <dbReference type="ChEBI" id="CHEBI:67140"/>
        <dbReference type="EC" id="3.1.3.2"/>
    </reaction>
</comment>
<evidence type="ECO:0000259" key="11">
    <source>
        <dbReference type="Pfam" id="PF17808"/>
    </source>
</evidence>
<evidence type="ECO:0000256" key="6">
    <source>
        <dbReference type="ARBA" id="ARBA00023180"/>
    </source>
</evidence>
<dbReference type="SUPFAM" id="SSF56300">
    <property type="entry name" value="Metallo-dependent phosphatases"/>
    <property type="match status" value="1"/>
</dbReference>
<dbReference type="InterPro" id="IPR029052">
    <property type="entry name" value="Metallo-depent_PP-like"/>
</dbReference>
<comment type="subcellular location">
    <subcellularLocation>
        <location evidence="1">Secreted</location>
    </subcellularLocation>
</comment>
<dbReference type="SUPFAM" id="SSF49363">
    <property type="entry name" value="Purple acid phosphatase, N-terminal domain"/>
    <property type="match status" value="1"/>
</dbReference>
<comment type="subunit">
    <text evidence="3">Homodimer.</text>
</comment>
<dbReference type="Gene3D" id="3.60.21.10">
    <property type="match status" value="1"/>
</dbReference>
<feature type="domain" description="Calcineurin-like phosphoesterase" evidence="8">
    <location>
        <begin position="362"/>
        <end position="580"/>
    </location>
</feature>
<dbReference type="Proteomes" id="UP000824469">
    <property type="component" value="Unassembled WGS sequence"/>
</dbReference>
<protein>
    <recommendedName>
        <fullName evidence="7">Purple acid phosphatase</fullName>
        <ecNumber evidence="7">3.1.3.2</ecNumber>
    </recommendedName>
</protein>
<feature type="non-terminal residue" evidence="12">
    <location>
        <position position="658"/>
    </location>
</feature>
<evidence type="ECO:0000256" key="5">
    <source>
        <dbReference type="ARBA" id="ARBA00022729"/>
    </source>
</evidence>
<evidence type="ECO:0000259" key="8">
    <source>
        <dbReference type="Pfam" id="PF00149"/>
    </source>
</evidence>
<dbReference type="OMA" id="HPLLCHY"/>
<dbReference type="GO" id="GO:0046872">
    <property type="term" value="F:metal ion binding"/>
    <property type="evidence" value="ECO:0007669"/>
    <property type="project" value="InterPro"/>
</dbReference>
<dbReference type="InterPro" id="IPR015914">
    <property type="entry name" value="PAPs_N"/>
</dbReference>
<evidence type="ECO:0000256" key="1">
    <source>
        <dbReference type="ARBA" id="ARBA00004613"/>
    </source>
</evidence>
<evidence type="ECO:0000259" key="9">
    <source>
        <dbReference type="Pfam" id="PF14008"/>
    </source>
</evidence>
<reference evidence="12 13" key="1">
    <citation type="journal article" date="2021" name="Nat. Plants">
        <title>The Taxus genome provides insights into paclitaxel biosynthesis.</title>
        <authorList>
            <person name="Xiong X."/>
            <person name="Gou J."/>
            <person name="Liao Q."/>
            <person name="Li Y."/>
            <person name="Zhou Q."/>
            <person name="Bi G."/>
            <person name="Li C."/>
            <person name="Du R."/>
            <person name="Wang X."/>
            <person name="Sun T."/>
            <person name="Guo L."/>
            <person name="Liang H."/>
            <person name="Lu P."/>
            <person name="Wu Y."/>
            <person name="Zhang Z."/>
            <person name="Ro D.K."/>
            <person name="Shang Y."/>
            <person name="Huang S."/>
            <person name="Yan J."/>
        </authorList>
    </citation>
    <scope>NUCLEOTIDE SEQUENCE [LARGE SCALE GENOMIC DNA]</scope>
    <source>
        <strain evidence="12">Ta-2019</strain>
    </source>
</reference>
<evidence type="ECO:0000313" key="12">
    <source>
        <dbReference type="EMBL" id="KAH9316015.1"/>
    </source>
</evidence>
<evidence type="ECO:0000256" key="4">
    <source>
        <dbReference type="ARBA" id="ARBA00022525"/>
    </source>
</evidence>
<dbReference type="GO" id="GO:0005576">
    <property type="term" value="C:extracellular region"/>
    <property type="evidence" value="ECO:0007669"/>
    <property type="project" value="UniProtKB-SubCell"/>
</dbReference>
<comment type="caution">
    <text evidence="12">The sequence shown here is derived from an EMBL/GenBank/DDBJ whole genome shotgun (WGS) entry which is preliminary data.</text>
</comment>
<dbReference type="EC" id="3.1.3.2" evidence="7"/>
<feature type="domain" description="Purple acid phosphatase Fn3-like" evidence="11">
    <location>
        <begin position="116"/>
        <end position="246"/>
    </location>
</feature>
<evidence type="ECO:0000259" key="10">
    <source>
        <dbReference type="Pfam" id="PF16656"/>
    </source>
</evidence>
<dbReference type="EMBL" id="JAHRHJ020000005">
    <property type="protein sequence ID" value="KAH9316015.1"/>
    <property type="molecule type" value="Genomic_DNA"/>
</dbReference>
<dbReference type="CDD" id="cd00839">
    <property type="entry name" value="MPP_PAPs"/>
    <property type="match status" value="1"/>
</dbReference>